<dbReference type="Proteomes" id="UP000503640">
    <property type="component" value="Unassembled WGS sequence"/>
</dbReference>
<keyword evidence="1" id="KW-0732">Signal</keyword>
<dbReference type="InterPro" id="IPR021268">
    <property type="entry name" value="DUF2845"/>
</dbReference>
<proteinExistence type="predicted"/>
<dbReference type="Pfam" id="PF11006">
    <property type="entry name" value="DUF2845"/>
    <property type="match status" value="2"/>
</dbReference>
<evidence type="ECO:0000313" key="3">
    <source>
        <dbReference type="Proteomes" id="UP000503640"/>
    </source>
</evidence>
<reference evidence="3" key="1">
    <citation type="journal article" date="2020" name="Appl. Environ. Microbiol.">
        <title>Diazotrophic Anaeromyxobacter Isolates from Soils.</title>
        <authorList>
            <person name="Masuda Y."/>
            <person name="Yamanaka H."/>
            <person name="Xu Z.X."/>
            <person name="Shiratori Y."/>
            <person name="Aono T."/>
            <person name="Amachi S."/>
            <person name="Senoo K."/>
            <person name="Itoh H."/>
        </authorList>
    </citation>
    <scope>NUCLEOTIDE SEQUENCE [LARGE SCALE GENOMIC DNA]</scope>
    <source>
        <strain evidence="3">R267</strain>
    </source>
</reference>
<dbReference type="EMBL" id="BJTG01000009">
    <property type="protein sequence ID" value="GEJ58879.1"/>
    <property type="molecule type" value="Genomic_DNA"/>
</dbReference>
<dbReference type="RefSeq" id="WP_176067836.1">
    <property type="nucleotide sequence ID" value="NZ_BJTG01000009.1"/>
</dbReference>
<evidence type="ECO:0000313" key="2">
    <source>
        <dbReference type="EMBL" id="GEJ58879.1"/>
    </source>
</evidence>
<keyword evidence="3" id="KW-1185">Reference proteome</keyword>
<sequence>MGNRVLRAAPRRLAPNRSRAVRWVISAALALGSAAASADSIDCAGGIVSAGDSRLDLLAKCGPPALQEAEPILVTASGDLSLLLEWWTYNFGPQRFIHVVKLRGGKVLAIERGGYGYELPEPPRGAPRDAAAIPRARCASDALRLGDRTFDVLAKCGEPVFRDLRRRETVIEVWTYDFGPSSFVRYVELEGGRLVRIRTGSYGYSR</sequence>
<gene>
    <name evidence="2" type="ORF">AMYX_36200</name>
</gene>
<comment type="caution">
    <text evidence="2">The sequence shown here is derived from an EMBL/GenBank/DDBJ whole genome shotgun (WGS) entry which is preliminary data.</text>
</comment>
<name>A0A7I9VS38_9BACT</name>
<evidence type="ECO:0000256" key="1">
    <source>
        <dbReference type="SAM" id="SignalP"/>
    </source>
</evidence>
<organism evidence="2 3">
    <name type="scientific">Anaeromyxobacter diazotrophicus</name>
    <dbReference type="NCBI Taxonomy" id="2590199"/>
    <lineage>
        <taxon>Bacteria</taxon>
        <taxon>Pseudomonadati</taxon>
        <taxon>Myxococcota</taxon>
        <taxon>Myxococcia</taxon>
        <taxon>Myxococcales</taxon>
        <taxon>Cystobacterineae</taxon>
        <taxon>Anaeromyxobacteraceae</taxon>
        <taxon>Anaeromyxobacter</taxon>
    </lineage>
</organism>
<feature type="chain" id="PRO_5029804315" description="DUF2845 domain-containing protein" evidence="1">
    <location>
        <begin position="39"/>
        <end position="206"/>
    </location>
</feature>
<accession>A0A7I9VS38</accession>
<evidence type="ECO:0008006" key="4">
    <source>
        <dbReference type="Google" id="ProtNLM"/>
    </source>
</evidence>
<dbReference type="AlphaFoldDB" id="A0A7I9VS38"/>
<feature type="signal peptide" evidence="1">
    <location>
        <begin position="1"/>
        <end position="38"/>
    </location>
</feature>
<protein>
    <recommendedName>
        <fullName evidence="4">DUF2845 domain-containing protein</fullName>
    </recommendedName>
</protein>